<dbReference type="Proteomes" id="UP000640485">
    <property type="component" value="Unassembled WGS sequence"/>
</dbReference>
<keyword evidence="3" id="KW-1185">Reference proteome</keyword>
<dbReference type="AlphaFoldDB" id="A0A934SKS0"/>
<dbReference type="InterPro" id="IPR045514">
    <property type="entry name" value="DUF6478"/>
</dbReference>
<dbReference type="RefSeq" id="WP_200685906.1">
    <property type="nucleotide sequence ID" value="NZ_JAEPRQ010000003.1"/>
</dbReference>
<name>A0A934SKS0_9RHOB</name>
<evidence type="ECO:0000313" key="2">
    <source>
        <dbReference type="EMBL" id="MBK4216208.1"/>
    </source>
</evidence>
<sequence length="272" mass="30604">MPDRQDDRTSFGATEKPGGWLGRKMRESAGRQWANLAQRALRSRRSPDIHLCDEARLLHADLTRFLQRADALQEGRKGQTLPDLPPGTDWKWQLLSMRGGISPAAVIGPQSGRRFGSELALWHDCARHALILRQLPNRTRPVHPAFGLQLEILGFSGSYLSLSLDLPDEILTGLDRRQVLRLDTIMQAERAITVYARLNLVQGPNTETILRQMGHPIDGPNAQRNVEFDLAYADLAEQPVSKVWLDLIFEKPNMNAVTIHDLILSRHPRAAV</sequence>
<evidence type="ECO:0000256" key="1">
    <source>
        <dbReference type="SAM" id="MobiDB-lite"/>
    </source>
</evidence>
<dbReference type="EMBL" id="JAEPRQ010000003">
    <property type="protein sequence ID" value="MBK4216208.1"/>
    <property type="molecule type" value="Genomic_DNA"/>
</dbReference>
<gene>
    <name evidence="2" type="ORF">JJJ17_09755</name>
</gene>
<reference evidence="2" key="1">
    <citation type="submission" date="2021-01" db="EMBL/GenBank/DDBJ databases">
        <title>Paracoccus amoyensis sp. nov., isolated from the surface seawater along the coast of Xiamen Island, China.</title>
        <authorList>
            <person name="Lyu L."/>
        </authorList>
    </citation>
    <scope>NUCLEOTIDE SEQUENCE</scope>
    <source>
        <strain evidence="2">MJ17</strain>
    </source>
</reference>
<proteinExistence type="predicted"/>
<organism evidence="2 3">
    <name type="scientific">Paracoccus caeni</name>
    <dbReference type="NCBI Taxonomy" id="657651"/>
    <lineage>
        <taxon>Bacteria</taxon>
        <taxon>Pseudomonadati</taxon>
        <taxon>Pseudomonadota</taxon>
        <taxon>Alphaproteobacteria</taxon>
        <taxon>Rhodobacterales</taxon>
        <taxon>Paracoccaceae</taxon>
        <taxon>Paracoccus</taxon>
    </lineage>
</organism>
<feature type="region of interest" description="Disordered" evidence="1">
    <location>
        <begin position="1"/>
        <end position="25"/>
    </location>
</feature>
<protein>
    <submittedName>
        <fullName evidence="2">Uncharacterized protein</fullName>
    </submittedName>
</protein>
<evidence type="ECO:0000313" key="3">
    <source>
        <dbReference type="Proteomes" id="UP000640485"/>
    </source>
</evidence>
<dbReference type="Pfam" id="PF20086">
    <property type="entry name" value="DUF6478"/>
    <property type="match status" value="1"/>
</dbReference>
<comment type="caution">
    <text evidence="2">The sequence shown here is derived from an EMBL/GenBank/DDBJ whole genome shotgun (WGS) entry which is preliminary data.</text>
</comment>
<accession>A0A934SKS0</accession>